<organism evidence="1">
    <name type="scientific">Arion vulgaris</name>
    <dbReference type="NCBI Taxonomy" id="1028688"/>
    <lineage>
        <taxon>Eukaryota</taxon>
        <taxon>Metazoa</taxon>
        <taxon>Spiralia</taxon>
        <taxon>Lophotrochozoa</taxon>
        <taxon>Mollusca</taxon>
        <taxon>Gastropoda</taxon>
        <taxon>Heterobranchia</taxon>
        <taxon>Euthyneura</taxon>
        <taxon>Panpulmonata</taxon>
        <taxon>Eupulmonata</taxon>
        <taxon>Stylommatophora</taxon>
        <taxon>Helicina</taxon>
        <taxon>Arionoidea</taxon>
        <taxon>Arionidae</taxon>
        <taxon>Arion</taxon>
    </lineage>
</organism>
<dbReference type="AlphaFoldDB" id="A0A0B7BB73"/>
<gene>
    <name evidence="1" type="primary">ORF171453</name>
    <name evidence="2" type="synonym">ORF171464</name>
</gene>
<accession>A0A0B7BB73</accession>
<dbReference type="EMBL" id="HACG01042663">
    <property type="protein sequence ID" value="CEK89528.1"/>
    <property type="molecule type" value="Transcribed_RNA"/>
</dbReference>
<protein>
    <submittedName>
        <fullName evidence="1">Uncharacterized protein</fullName>
    </submittedName>
</protein>
<dbReference type="InterPro" id="IPR036397">
    <property type="entry name" value="RNaseH_sf"/>
</dbReference>
<sequence>MVGASNYTQLHCLENIFYKSQPHMESGSDCSPDLTLPDYYLWTTLTEKLDENNIHTVEELKAEIITHIQQISPATVQEGP</sequence>
<evidence type="ECO:0000313" key="2">
    <source>
        <dbReference type="EMBL" id="CEK89528.1"/>
    </source>
</evidence>
<dbReference type="GO" id="GO:0003676">
    <property type="term" value="F:nucleic acid binding"/>
    <property type="evidence" value="ECO:0007669"/>
    <property type="project" value="InterPro"/>
</dbReference>
<dbReference type="EMBL" id="HACG01042661">
    <property type="protein sequence ID" value="CEK89526.1"/>
    <property type="molecule type" value="Transcribed_RNA"/>
</dbReference>
<proteinExistence type="predicted"/>
<name>A0A0B7BB73_9EUPU</name>
<evidence type="ECO:0000313" key="1">
    <source>
        <dbReference type="EMBL" id="CEK89526.1"/>
    </source>
</evidence>
<reference evidence="1" key="1">
    <citation type="submission" date="2014-12" db="EMBL/GenBank/DDBJ databases">
        <title>Insight into the proteome of Arion vulgaris.</title>
        <authorList>
            <person name="Aradska J."/>
            <person name="Bulat T."/>
            <person name="Smidak R."/>
            <person name="Sarate P."/>
            <person name="Gangsoo J."/>
            <person name="Sialana F."/>
            <person name="Bilban M."/>
            <person name="Lubec G."/>
        </authorList>
    </citation>
    <scope>NUCLEOTIDE SEQUENCE</scope>
    <source>
        <tissue evidence="1">Skin</tissue>
    </source>
</reference>
<dbReference type="Gene3D" id="3.30.420.10">
    <property type="entry name" value="Ribonuclease H-like superfamily/Ribonuclease H"/>
    <property type="match status" value="1"/>
</dbReference>